<keyword evidence="3" id="KW-1185">Reference proteome</keyword>
<dbReference type="AlphaFoldDB" id="A0A8X6TK05"/>
<evidence type="ECO:0000313" key="2">
    <source>
        <dbReference type="EMBL" id="GFT18029.1"/>
    </source>
</evidence>
<evidence type="ECO:0000313" key="3">
    <source>
        <dbReference type="Proteomes" id="UP000887013"/>
    </source>
</evidence>
<dbReference type="EMBL" id="BMAW01058786">
    <property type="protein sequence ID" value="GFT18029.1"/>
    <property type="molecule type" value="Genomic_DNA"/>
</dbReference>
<dbReference type="Proteomes" id="UP000887013">
    <property type="component" value="Unassembled WGS sequence"/>
</dbReference>
<reference evidence="2" key="1">
    <citation type="submission" date="2020-08" db="EMBL/GenBank/DDBJ databases">
        <title>Multicomponent nature underlies the extraordinary mechanical properties of spider dragline silk.</title>
        <authorList>
            <person name="Kono N."/>
            <person name="Nakamura H."/>
            <person name="Mori M."/>
            <person name="Yoshida Y."/>
            <person name="Ohtoshi R."/>
            <person name="Malay A.D."/>
            <person name="Moran D.A.P."/>
            <person name="Tomita M."/>
            <person name="Numata K."/>
            <person name="Arakawa K."/>
        </authorList>
    </citation>
    <scope>NUCLEOTIDE SEQUENCE</scope>
</reference>
<accession>A0A8X6TK05</accession>
<comment type="caution">
    <text evidence="2">The sequence shown here is derived from an EMBL/GenBank/DDBJ whole genome shotgun (WGS) entry which is preliminary data.</text>
</comment>
<sequence>MSRREMAKASRINKTIRYLLRSKKKVIRGHQSEFRRTNTSSDKNILPSRPTREEKTQGQKIISDERIFTFEEVIKTLQWNAGQAEKEMIEISTRTHIPLRTILLKMKQ</sequence>
<proteinExistence type="predicted"/>
<feature type="region of interest" description="Disordered" evidence="1">
    <location>
        <begin position="29"/>
        <end position="59"/>
    </location>
</feature>
<gene>
    <name evidence="2" type="ORF">NPIL_189491</name>
</gene>
<organism evidence="2 3">
    <name type="scientific">Nephila pilipes</name>
    <name type="common">Giant wood spider</name>
    <name type="synonym">Nephila maculata</name>
    <dbReference type="NCBI Taxonomy" id="299642"/>
    <lineage>
        <taxon>Eukaryota</taxon>
        <taxon>Metazoa</taxon>
        <taxon>Ecdysozoa</taxon>
        <taxon>Arthropoda</taxon>
        <taxon>Chelicerata</taxon>
        <taxon>Arachnida</taxon>
        <taxon>Araneae</taxon>
        <taxon>Araneomorphae</taxon>
        <taxon>Entelegynae</taxon>
        <taxon>Araneoidea</taxon>
        <taxon>Nephilidae</taxon>
        <taxon>Nephila</taxon>
    </lineage>
</organism>
<evidence type="ECO:0000256" key="1">
    <source>
        <dbReference type="SAM" id="MobiDB-lite"/>
    </source>
</evidence>
<name>A0A8X6TK05_NEPPI</name>
<protein>
    <submittedName>
        <fullName evidence="2">Uncharacterized protein</fullName>
    </submittedName>
</protein>
<feature type="compositionally biased region" description="Basic and acidic residues" evidence="1">
    <location>
        <begin position="50"/>
        <end position="59"/>
    </location>
</feature>